<dbReference type="EMBL" id="NMUE01000043">
    <property type="protein sequence ID" value="RFA94193.1"/>
    <property type="molecule type" value="Genomic_DNA"/>
</dbReference>
<organism evidence="1 2">
    <name type="scientific">Pyrobaculum aerophilum</name>
    <dbReference type="NCBI Taxonomy" id="13773"/>
    <lineage>
        <taxon>Archaea</taxon>
        <taxon>Thermoproteota</taxon>
        <taxon>Thermoprotei</taxon>
        <taxon>Thermoproteales</taxon>
        <taxon>Thermoproteaceae</taxon>
        <taxon>Pyrobaculum</taxon>
    </lineage>
</organism>
<gene>
    <name evidence="1" type="ORF">CGL51_11070</name>
</gene>
<comment type="caution">
    <text evidence="1">The sequence shown here is derived from an EMBL/GenBank/DDBJ whole genome shotgun (WGS) entry which is preliminary data.</text>
</comment>
<dbReference type="Proteomes" id="UP000257123">
    <property type="component" value="Unassembled WGS sequence"/>
</dbReference>
<proteinExistence type="predicted"/>
<dbReference type="RefSeq" id="WP_116421760.1">
    <property type="nucleotide sequence ID" value="NZ_NMUE01000043.1"/>
</dbReference>
<evidence type="ECO:0000313" key="2">
    <source>
        <dbReference type="Proteomes" id="UP000257123"/>
    </source>
</evidence>
<reference evidence="1 2" key="1">
    <citation type="submission" date="2017-07" db="EMBL/GenBank/DDBJ databases">
        <title>Draft genome sequence of aerobic hyperthermophilic archaea, Pyrobaculum aerophilum YKB31 and YKB32.</title>
        <authorList>
            <person name="Mochizuki T."/>
            <person name="Berliner A.J."/>
            <person name="Yoshida-Takashima Y."/>
            <person name="Takaki Y."/>
            <person name="Nunoura T."/>
            <person name="Takai K."/>
        </authorList>
    </citation>
    <scope>NUCLEOTIDE SEQUENCE [LARGE SCALE GENOMIC DNA]</scope>
    <source>
        <strain evidence="1 2">YKB31</strain>
    </source>
</reference>
<name>A0A371QVM7_9CREN</name>
<sequence>MWAHKVAANSREEFVSVLLSRKFFGLDLSRGVVLLERRADHPFVPLGKERRLRVCRGSPPLPAAAWRVNGERPLTFKSGLGVGVYWFEQLGSSRGGGSGRWRLAVRTGLLSSAGRGWPGGRWPSS</sequence>
<protein>
    <submittedName>
        <fullName evidence="1">Uncharacterized protein</fullName>
    </submittedName>
</protein>
<evidence type="ECO:0000313" key="1">
    <source>
        <dbReference type="EMBL" id="RFA94193.1"/>
    </source>
</evidence>
<accession>A0A371QVM7</accession>
<dbReference type="AlphaFoldDB" id="A0A371QVM7"/>